<sequence>MSSFFHFTNDLVLNPFLILTSVSKKNGLLTSYYFNTQDADNAGGSDCFVDMQDKDVTFTQKSSGGASKSSPAGEKKSVKFFSPVKSSKTQNRSNGSSLDKKLLEKAIQRFRSLYKREPTREERENLSKFLTSNLPSIEPENAGDTENKNPNIKKMDLDSEDDSDYAPEKDYTCNAEKDQMEEAEDLMNLANDYDNEMMDLN</sequence>
<proteinExistence type="predicted"/>
<feature type="compositionally biased region" description="Low complexity" evidence="1">
    <location>
        <begin position="61"/>
        <end position="72"/>
    </location>
</feature>
<feature type="region of interest" description="Disordered" evidence="1">
    <location>
        <begin position="59"/>
        <end position="100"/>
    </location>
</feature>
<feature type="compositionally biased region" description="Low complexity" evidence="1">
    <location>
        <begin position="79"/>
        <end position="88"/>
    </location>
</feature>
<protein>
    <submittedName>
        <fullName evidence="2">Uncharacterized protein</fullName>
    </submittedName>
</protein>
<reference evidence="2 3" key="1">
    <citation type="journal article" date="2013" name="Curr. Biol.">
        <title>The Genome of the Foraminiferan Reticulomyxa filosa.</title>
        <authorList>
            <person name="Glockner G."/>
            <person name="Hulsmann N."/>
            <person name="Schleicher M."/>
            <person name="Noegel A.A."/>
            <person name="Eichinger L."/>
            <person name="Gallinger C."/>
            <person name="Pawlowski J."/>
            <person name="Sierra R."/>
            <person name="Euteneuer U."/>
            <person name="Pillet L."/>
            <person name="Moustafa A."/>
            <person name="Platzer M."/>
            <person name="Groth M."/>
            <person name="Szafranski K."/>
            <person name="Schliwa M."/>
        </authorList>
    </citation>
    <scope>NUCLEOTIDE SEQUENCE [LARGE SCALE GENOMIC DNA]</scope>
</reference>
<name>X6MKG6_RETFI</name>
<accession>X6MKG6</accession>
<evidence type="ECO:0000313" key="2">
    <source>
        <dbReference type="EMBL" id="ETO13927.1"/>
    </source>
</evidence>
<evidence type="ECO:0000256" key="1">
    <source>
        <dbReference type="SAM" id="MobiDB-lite"/>
    </source>
</evidence>
<gene>
    <name evidence="2" type="ORF">RFI_23440</name>
</gene>
<evidence type="ECO:0000313" key="3">
    <source>
        <dbReference type="Proteomes" id="UP000023152"/>
    </source>
</evidence>
<feature type="compositionally biased region" description="Basic and acidic residues" evidence="1">
    <location>
        <begin position="166"/>
        <end position="180"/>
    </location>
</feature>
<feature type="compositionally biased region" description="Basic and acidic residues" evidence="1">
    <location>
        <begin position="114"/>
        <end position="126"/>
    </location>
</feature>
<feature type="region of interest" description="Disordered" evidence="1">
    <location>
        <begin position="114"/>
        <end position="181"/>
    </location>
</feature>
<dbReference type="Proteomes" id="UP000023152">
    <property type="component" value="Unassembled WGS sequence"/>
</dbReference>
<organism evidence="2 3">
    <name type="scientific">Reticulomyxa filosa</name>
    <dbReference type="NCBI Taxonomy" id="46433"/>
    <lineage>
        <taxon>Eukaryota</taxon>
        <taxon>Sar</taxon>
        <taxon>Rhizaria</taxon>
        <taxon>Retaria</taxon>
        <taxon>Foraminifera</taxon>
        <taxon>Monothalamids</taxon>
        <taxon>Reticulomyxidae</taxon>
        <taxon>Reticulomyxa</taxon>
    </lineage>
</organism>
<keyword evidence="3" id="KW-1185">Reference proteome</keyword>
<dbReference type="EMBL" id="ASPP01020317">
    <property type="protein sequence ID" value="ETO13927.1"/>
    <property type="molecule type" value="Genomic_DNA"/>
</dbReference>
<dbReference type="AlphaFoldDB" id="X6MKG6"/>
<comment type="caution">
    <text evidence="2">The sequence shown here is derived from an EMBL/GenBank/DDBJ whole genome shotgun (WGS) entry which is preliminary data.</text>
</comment>